<sequence length="105" mass="11347">MLITFRSNAYANITMFGSVGLQMISMMGYGSQTSGAIKAEDIPQALEKLMSALAAEKVNGTPVDADLDENEQDTPPISLANRAVPLIDMLKAANQEDSHIMWDNT</sequence>
<dbReference type="AlphaFoldDB" id="A0A370U6Y0"/>
<dbReference type="RefSeq" id="WP_115468858.1">
    <property type="nucleotide sequence ID" value="NZ_QKRA01000007.1"/>
</dbReference>
<dbReference type="Proteomes" id="UP000254326">
    <property type="component" value="Unassembled WGS sequence"/>
</dbReference>
<dbReference type="EMBL" id="QKRA01000007">
    <property type="protein sequence ID" value="RDL43530.1"/>
    <property type="molecule type" value="Genomic_DNA"/>
</dbReference>
<reference evidence="1 2" key="1">
    <citation type="submission" date="2018-06" db="EMBL/GenBank/DDBJ databases">
        <title>Marinomonas sp. YLB-05 draft genome sequence.</title>
        <authorList>
            <person name="Yu L."/>
            <person name="Tang X."/>
        </authorList>
    </citation>
    <scope>NUCLEOTIDE SEQUENCE [LARGE SCALE GENOMIC DNA]</scope>
    <source>
        <strain evidence="1 2">YLB-05</strain>
    </source>
</reference>
<evidence type="ECO:0000313" key="1">
    <source>
        <dbReference type="EMBL" id="RDL43530.1"/>
    </source>
</evidence>
<organism evidence="1 2">
    <name type="scientific">Marinomonas piezotolerans</name>
    <dbReference type="NCBI Taxonomy" id="2213058"/>
    <lineage>
        <taxon>Bacteria</taxon>
        <taxon>Pseudomonadati</taxon>
        <taxon>Pseudomonadota</taxon>
        <taxon>Gammaproteobacteria</taxon>
        <taxon>Oceanospirillales</taxon>
        <taxon>Oceanospirillaceae</taxon>
        <taxon>Marinomonas</taxon>
    </lineage>
</organism>
<dbReference type="Pfam" id="PF08895">
    <property type="entry name" value="DUF1840"/>
    <property type="match status" value="1"/>
</dbReference>
<keyword evidence="2" id="KW-1185">Reference proteome</keyword>
<accession>A0A370U6Y0</accession>
<evidence type="ECO:0000313" key="2">
    <source>
        <dbReference type="Proteomes" id="UP000254326"/>
    </source>
</evidence>
<protein>
    <submittedName>
        <fullName evidence="1">DUF1840 domain-containing protein</fullName>
    </submittedName>
</protein>
<dbReference type="InterPro" id="IPR014991">
    <property type="entry name" value="DUF1840"/>
</dbReference>
<dbReference type="OrthoDB" id="5625523at2"/>
<comment type="caution">
    <text evidence="1">The sequence shown here is derived from an EMBL/GenBank/DDBJ whole genome shotgun (WGS) entry which is preliminary data.</text>
</comment>
<gene>
    <name evidence="1" type="ORF">DN730_14445</name>
</gene>
<name>A0A370U6Y0_9GAMM</name>
<proteinExistence type="predicted"/>